<dbReference type="Proteomes" id="UP000215914">
    <property type="component" value="Unassembled WGS sequence"/>
</dbReference>
<dbReference type="EMBL" id="MNCJ02000321">
    <property type="protein sequence ID" value="KAF5802189.1"/>
    <property type="molecule type" value="Genomic_DNA"/>
</dbReference>
<evidence type="ECO:0000313" key="2">
    <source>
        <dbReference type="EMBL" id="KAF5802189.1"/>
    </source>
</evidence>
<feature type="region of interest" description="Disordered" evidence="1">
    <location>
        <begin position="25"/>
        <end position="61"/>
    </location>
</feature>
<keyword evidence="3" id="KW-1185">Reference proteome</keyword>
<organism evidence="2 3">
    <name type="scientific">Helianthus annuus</name>
    <name type="common">Common sunflower</name>
    <dbReference type="NCBI Taxonomy" id="4232"/>
    <lineage>
        <taxon>Eukaryota</taxon>
        <taxon>Viridiplantae</taxon>
        <taxon>Streptophyta</taxon>
        <taxon>Embryophyta</taxon>
        <taxon>Tracheophyta</taxon>
        <taxon>Spermatophyta</taxon>
        <taxon>Magnoliopsida</taxon>
        <taxon>eudicotyledons</taxon>
        <taxon>Gunneridae</taxon>
        <taxon>Pentapetalae</taxon>
        <taxon>asterids</taxon>
        <taxon>campanulids</taxon>
        <taxon>Asterales</taxon>
        <taxon>Asteraceae</taxon>
        <taxon>Asteroideae</taxon>
        <taxon>Heliantheae alliance</taxon>
        <taxon>Heliantheae</taxon>
        <taxon>Helianthus</taxon>
    </lineage>
</organism>
<name>A0A9K3NJ67_HELAN</name>
<dbReference type="AlphaFoldDB" id="A0A9K3NJ67"/>
<evidence type="ECO:0000256" key="1">
    <source>
        <dbReference type="SAM" id="MobiDB-lite"/>
    </source>
</evidence>
<evidence type="ECO:0000313" key="3">
    <source>
        <dbReference type="Proteomes" id="UP000215914"/>
    </source>
</evidence>
<reference evidence="2" key="2">
    <citation type="submission" date="2020-06" db="EMBL/GenBank/DDBJ databases">
        <title>Helianthus annuus Genome sequencing and assembly Release 2.</title>
        <authorList>
            <person name="Gouzy J."/>
            <person name="Langlade N."/>
            <person name="Munos S."/>
        </authorList>
    </citation>
    <scope>NUCLEOTIDE SEQUENCE</scope>
    <source>
        <tissue evidence="2">Leaves</tissue>
    </source>
</reference>
<sequence>MGSHQMSSLLGHGTEAPVGSVVEGVVGSHPIGRDMGTDTTLAGHNTKTGGGGAGGYSSKGV</sequence>
<accession>A0A9K3NJ67</accession>
<gene>
    <name evidence="2" type="ORF">HanXRQr2_Chr06g0256691</name>
</gene>
<reference evidence="2" key="1">
    <citation type="journal article" date="2017" name="Nature">
        <title>The sunflower genome provides insights into oil metabolism, flowering and Asterid evolution.</title>
        <authorList>
            <person name="Badouin H."/>
            <person name="Gouzy J."/>
            <person name="Grassa C.J."/>
            <person name="Murat F."/>
            <person name="Staton S.E."/>
            <person name="Cottret L."/>
            <person name="Lelandais-Briere C."/>
            <person name="Owens G.L."/>
            <person name="Carrere S."/>
            <person name="Mayjonade B."/>
            <person name="Legrand L."/>
            <person name="Gill N."/>
            <person name="Kane N.C."/>
            <person name="Bowers J.E."/>
            <person name="Hubner S."/>
            <person name="Bellec A."/>
            <person name="Berard A."/>
            <person name="Berges H."/>
            <person name="Blanchet N."/>
            <person name="Boniface M.C."/>
            <person name="Brunel D."/>
            <person name="Catrice O."/>
            <person name="Chaidir N."/>
            <person name="Claudel C."/>
            <person name="Donnadieu C."/>
            <person name="Faraut T."/>
            <person name="Fievet G."/>
            <person name="Helmstetter N."/>
            <person name="King M."/>
            <person name="Knapp S.J."/>
            <person name="Lai Z."/>
            <person name="Le Paslier M.C."/>
            <person name="Lippi Y."/>
            <person name="Lorenzon L."/>
            <person name="Mandel J.R."/>
            <person name="Marage G."/>
            <person name="Marchand G."/>
            <person name="Marquand E."/>
            <person name="Bret-Mestries E."/>
            <person name="Morien E."/>
            <person name="Nambeesan S."/>
            <person name="Nguyen T."/>
            <person name="Pegot-Espagnet P."/>
            <person name="Pouilly N."/>
            <person name="Raftis F."/>
            <person name="Sallet E."/>
            <person name="Schiex T."/>
            <person name="Thomas J."/>
            <person name="Vandecasteele C."/>
            <person name="Vares D."/>
            <person name="Vear F."/>
            <person name="Vautrin S."/>
            <person name="Crespi M."/>
            <person name="Mangin B."/>
            <person name="Burke J.M."/>
            <person name="Salse J."/>
            <person name="Munos S."/>
            <person name="Vincourt P."/>
            <person name="Rieseberg L.H."/>
            <person name="Langlade N.B."/>
        </authorList>
    </citation>
    <scope>NUCLEOTIDE SEQUENCE</scope>
    <source>
        <tissue evidence="2">Leaves</tissue>
    </source>
</reference>
<comment type="caution">
    <text evidence="2">The sequence shown here is derived from an EMBL/GenBank/DDBJ whole genome shotgun (WGS) entry which is preliminary data.</text>
</comment>
<protein>
    <submittedName>
        <fullName evidence="2">Uncharacterized protein</fullName>
    </submittedName>
</protein>
<feature type="compositionally biased region" description="Gly residues" evidence="1">
    <location>
        <begin position="48"/>
        <end position="61"/>
    </location>
</feature>
<proteinExistence type="predicted"/>
<dbReference type="Gramene" id="mRNA:HanXRQr2_Chr06g0256691">
    <property type="protein sequence ID" value="CDS:HanXRQr2_Chr06g0256691.1"/>
    <property type="gene ID" value="HanXRQr2_Chr06g0256691"/>
</dbReference>